<dbReference type="Proteomes" id="UP000028715">
    <property type="component" value="Unassembled WGS sequence"/>
</dbReference>
<dbReference type="OrthoDB" id="215254at2"/>
<dbReference type="AlphaFoldDB" id="A0A085ZIU1"/>
<dbReference type="STRING" id="362418.IW19_01900"/>
<dbReference type="eggNOG" id="ENOG5032ZGI">
    <property type="taxonomic scope" value="Bacteria"/>
</dbReference>
<reference evidence="1 2" key="1">
    <citation type="submission" date="2014-07" db="EMBL/GenBank/DDBJ databases">
        <title>Genome of Flavobacterium reichenbachii LMG 25512.</title>
        <authorList>
            <person name="Stropko S.J."/>
            <person name="Pipes S.E."/>
            <person name="Newman J.D."/>
        </authorList>
    </citation>
    <scope>NUCLEOTIDE SEQUENCE [LARGE SCALE GENOMIC DNA]</scope>
    <source>
        <strain evidence="1 2">LMG 25512</strain>
    </source>
</reference>
<name>A0A085ZIU1_9FLAO</name>
<dbReference type="RefSeq" id="WP_035680501.1">
    <property type="nucleotide sequence ID" value="NZ_JPRL01000001.1"/>
</dbReference>
<keyword evidence="2" id="KW-1185">Reference proteome</keyword>
<protein>
    <submittedName>
        <fullName evidence="1">Rho termination factor</fullName>
    </submittedName>
</protein>
<proteinExistence type="predicted"/>
<organism evidence="1 2">
    <name type="scientific">Flavobacterium reichenbachii</name>
    <dbReference type="NCBI Taxonomy" id="362418"/>
    <lineage>
        <taxon>Bacteria</taxon>
        <taxon>Pseudomonadati</taxon>
        <taxon>Bacteroidota</taxon>
        <taxon>Flavobacteriia</taxon>
        <taxon>Flavobacteriales</taxon>
        <taxon>Flavobacteriaceae</taxon>
        <taxon>Flavobacterium</taxon>
    </lineage>
</organism>
<accession>A0A085ZIU1</accession>
<evidence type="ECO:0000313" key="1">
    <source>
        <dbReference type="EMBL" id="KFF04355.1"/>
    </source>
</evidence>
<gene>
    <name evidence="1" type="ORF">IW19_01900</name>
</gene>
<comment type="caution">
    <text evidence="1">The sequence shown here is derived from an EMBL/GenBank/DDBJ whole genome shotgun (WGS) entry which is preliminary data.</text>
</comment>
<evidence type="ECO:0000313" key="2">
    <source>
        <dbReference type="Proteomes" id="UP000028715"/>
    </source>
</evidence>
<sequence>MQNSSIRTESQYKGLLKEGYKKAKSDVIVKSSDTAEKGQKNKPYDLWTKEELYEEARKAGIPGRSYMNKKNLIKSLQNK</sequence>
<dbReference type="EMBL" id="JPRL01000001">
    <property type="protein sequence ID" value="KFF04355.1"/>
    <property type="molecule type" value="Genomic_DNA"/>
</dbReference>